<keyword evidence="1" id="KW-0547">Nucleotide-binding</keyword>
<feature type="compositionally biased region" description="Basic residues" evidence="3">
    <location>
        <begin position="1"/>
        <end position="11"/>
    </location>
</feature>
<dbReference type="Pfam" id="PF00004">
    <property type="entry name" value="AAA"/>
    <property type="match status" value="2"/>
</dbReference>
<dbReference type="PANTHER" id="PTHR23077:SF27">
    <property type="entry name" value="ATPASE FAMILY GENE 2 PROTEIN HOMOLOG A"/>
    <property type="match status" value="1"/>
</dbReference>
<evidence type="ECO:0000259" key="4">
    <source>
        <dbReference type="SMART" id="SM00382"/>
    </source>
</evidence>
<dbReference type="SMART" id="SM00382">
    <property type="entry name" value="AAA"/>
    <property type="match status" value="1"/>
</dbReference>
<dbReference type="SUPFAM" id="SSF52540">
    <property type="entry name" value="P-loop containing nucleoside triphosphate hydrolases"/>
    <property type="match status" value="2"/>
</dbReference>
<feature type="domain" description="AAA+ ATPase" evidence="4">
    <location>
        <begin position="339"/>
        <end position="471"/>
    </location>
</feature>
<dbReference type="PANTHER" id="PTHR23077">
    <property type="entry name" value="AAA-FAMILY ATPASE"/>
    <property type="match status" value="1"/>
</dbReference>
<evidence type="ECO:0000313" key="5">
    <source>
        <dbReference type="EMBL" id="GFT52570.1"/>
    </source>
</evidence>
<dbReference type="InterPro" id="IPR003959">
    <property type="entry name" value="ATPase_AAA_core"/>
</dbReference>
<keyword evidence="6" id="KW-1185">Reference proteome</keyword>
<feature type="region of interest" description="Disordered" evidence="3">
    <location>
        <begin position="1"/>
        <end position="22"/>
    </location>
</feature>
<dbReference type="InterPro" id="IPR003593">
    <property type="entry name" value="AAA+_ATPase"/>
</dbReference>
<dbReference type="OrthoDB" id="27435at2759"/>
<sequence>MKAKKGKKKRTSFSDSCDLSNTSTGTDESFLVNKSLNDDKEFPQHFIVLYNDKHIESKRIFSKHIIFIHPSVLEAYKFPKYFLIRGMQNLALCVPFHLKSIRKSTILFPKQNMGFKEDEIVSLHPYTEQVKEAAEVIVSFDVKTTVDDDFKEQILLTLMERRFFYVGLKLKEDYLPEYCITRISYEEPDLQNDSSILDITDNHNNSVSFCDISVSINKSSTKKLLSYDIDKSCTSQKLDQSSAHLESMFSFLSINEAEESFADNSTIPCNTENQHSEFQMPVFFTTCYKTCITIHFNEIENTPAIQSFAQIGGLKEELRQLKLFINVFLEDKRTWKMPAFGIIMLLGPSGIGKTLLLEIIRNKYREYIEEIQWTSLYTKSSSEAQRELQHIFQRINKREQCIVLIDDFHHLCPKTTDAETRSISRSLSYFIETCIAEKIVIIATANNSDYDDAILKRSNTIMKEINCHLPDVIDREDILRKLLHIRQNNLSNEEIKCIAEYSQGFTGRDLDDTLDDAETIQILNGNASSSEEIQRQITFWAVKQALKMKKPSIVESNMKIKEVKWSDIGGMQNIKDTLLDIVESPMKHPEIYKRYDITPSKGILLYGPPGCSKTMIAKALATECKFNFISKNFWWIRG</sequence>
<dbReference type="InterPro" id="IPR050168">
    <property type="entry name" value="AAA_ATPase_domain"/>
</dbReference>
<protein>
    <submittedName>
        <fullName evidence="5">ATPase family gene 2 protein</fullName>
    </submittedName>
</protein>
<comment type="caution">
    <text evidence="5">The sequence shown here is derived from an EMBL/GenBank/DDBJ whole genome shotgun (WGS) entry which is preliminary data.</text>
</comment>
<gene>
    <name evidence="5" type="primary">AFG2</name>
    <name evidence="5" type="ORF">NPIL_375001</name>
</gene>
<dbReference type="EMBL" id="BMAW01017192">
    <property type="protein sequence ID" value="GFT52570.1"/>
    <property type="molecule type" value="Genomic_DNA"/>
</dbReference>
<evidence type="ECO:0000313" key="6">
    <source>
        <dbReference type="Proteomes" id="UP000887013"/>
    </source>
</evidence>
<dbReference type="InterPro" id="IPR027417">
    <property type="entry name" value="P-loop_NTPase"/>
</dbReference>
<evidence type="ECO:0000256" key="3">
    <source>
        <dbReference type="SAM" id="MobiDB-lite"/>
    </source>
</evidence>
<dbReference type="AlphaFoldDB" id="A0A8X6P932"/>
<dbReference type="GO" id="GO:0005737">
    <property type="term" value="C:cytoplasm"/>
    <property type="evidence" value="ECO:0007669"/>
    <property type="project" value="TreeGrafter"/>
</dbReference>
<accession>A0A8X6P932</accession>
<feature type="compositionally biased region" description="Polar residues" evidence="3">
    <location>
        <begin position="13"/>
        <end position="22"/>
    </location>
</feature>
<proteinExistence type="predicted"/>
<dbReference type="Proteomes" id="UP000887013">
    <property type="component" value="Unassembled WGS sequence"/>
</dbReference>
<dbReference type="GO" id="GO:0005524">
    <property type="term" value="F:ATP binding"/>
    <property type="evidence" value="ECO:0007669"/>
    <property type="project" value="UniProtKB-KW"/>
</dbReference>
<dbReference type="GO" id="GO:0016887">
    <property type="term" value="F:ATP hydrolysis activity"/>
    <property type="evidence" value="ECO:0007669"/>
    <property type="project" value="InterPro"/>
</dbReference>
<name>A0A8X6P932_NEPPI</name>
<dbReference type="Gene3D" id="1.10.8.60">
    <property type="match status" value="1"/>
</dbReference>
<evidence type="ECO:0000256" key="2">
    <source>
        <dbReference type="ARBA" id="ARBA00022840"/>
    </source>
</evidence>
<dbReference type="Gene3D" id="3.40.50.300">
    <property type="entry name" value="P-loop containing nucleotide triphosphate hydrolases"/>
    <property type="match status" value="2"/>
</dbReference>
<organism evidence="5 6">
    <name type="scientific">Nephila pilipes</name>
    <name type="common">Giant wood spider</name>
    <name type="synonym">Nephila maculata</name>
    <dbReference type="NCBI Taxonomy" id="299642"/>
    <lineage>
        <taxon>Eukaryota</taxon>
        <taxon>Metazoa</taxon>
        <taxon>Ecdysozoa</taxon>
        <taxon>Arthropoda</taxon>
        <taxon>Chelicerata</taxon>
        <taxon>Arachnida</taxon>
        <taxon>Araneae</taxon>
        <taxon>Araneomorphae</taxon>
        <taxon>Entelegynae</taxon>
        <taxon>Araneoidea</taxon>
        <taxon>Nephilidae</taxon>
        <taxon>Nephila</taxon>
    </lineage>
</organism>
<keyword evidence="2" id="KW-0067">ATP-binding</keyword>
<evidence type="ECO:0000256" key="1">
    <source>
        <dbReference type="ARBA" id="ARBA00022741"/>
    </source>
</evidence>
<reference evidence="5" key="1">
    <citation type="submission" date="2020-08" db="EMBL/GenBank/DDBJ databases">
        <title>Multicomponent nature underlies the extraordinary mechanical properties of spider dragline silk.</title>
        <authorList>
            <person name="Kono N."/>
            <person name="Nakamura H."/>
            <person name="Mori M."/>
            <person name="Yoshida Y."/>
            <person name="Ohtoshi R."/>
            <person name="Malay A.D."/>
            <person name="Moran D.A.P."/>
            <person name="Tomita M."/>
            <person name="Numata K."/>
            <person name="Arakawa K."/>
        </authorList>
    </citation>
    <scope>NUCLEOTIDE SEQUENCE</scope>
</reference>